<dbReference type="PANTHER" id="PTHR17985:SF8">
    <property type="entry name" value="TRANSPORT AND GOLGI ORGANIZATION PROTEIN 2 HOMOLOG"/>
    <property type="match status" value="1"/>
</dbReference>
<sequence length="259" mass="27908">MCLIVFAWRPGHAQPLIVAANRDEFHARPSLPLGHWDDAPQVVAGRDLQAGGTWMGVTTDGRFAALTNIRAPGAPLGERSRGELPERFLRGAQSPAHYLQELTGNLGQYSGFNLLVGNLTELWYLNSKEATPRALSPGVYGLSNAALDTPWPKLLSTRSALEACLGAPERDRLLEIMSDSRPAADAELPTTGISHEMEKLLSSAFIASPDYGTRAITLLVRRADGSMSMTERRFDAKGVTGETEIDLPSTTAEPAKVSG</sequence>
<proteinExistence type="predicted"/>
<dbReference type="Proteomes" id="UP000324282">
    <property type="component" value="Unassembled WGS sequence"/>
</dbReference>
<evidence type="ECO:0000313" key="2">
    <source>
        <dbReference type="EMBL" id="TYP66901.1"/>
    </source>
</evidence>
<evidence type="ECO:0000313" key="3">
    <source>
        <dbReference type="Proteomes" id="UP000324282"/>
    </source>
</evidence>
<evidence type="ECO:0000256" key="1">
    <source>
        <dbReference type="SAM" id="MobiDB-lite"/>
    </source>
</evidence>
<feature type="region of interest" description="Disordered" evidence="1">
    <location>
        <begin position="235"/>
        <end position="259"/>
    </location>
</feature>
<dbReference type="EMBL" id="VNHQ01000010">
    <property type="protein sequence ID" value="TYP66901.1"/>
    <property type="molecule type" value="Genomic_DNA"/>
</dbReference>
<comment type="caution">
    <text evidence="2">The sequence shown here is derived from an EMBL/GenBank/DDBJ whole genome shotgun (WGS) entry which is preliminary data.</text>
</comment>
<protein>
    <submittedName>
        <fullName evidence="2">Uncharacterized protein with NRDE domain</fullName>
    </submittedName>
</protein>
<dbReference type="Pfam" id="PF05742">
    <property type="entry name" value="TANGO2"/>
    <property type="match status" value="1"/>
</dbReference>
<dbReference type="RefSeq" id="WP_148923956.1">
    <property type="nucleotide sequence ID" value="NZ_VNHQ01000010.1"/>
</dbReference>
<dbReference type="AlphaFoldDB" id="A0A5S5BIL0"/>
<dbReference type="InterPro" id="IPR008551">
    <property type="entry name" value="TANGO2"/>
</dbReference>
<gene>
    <name evidence="2" type="ORF">A9A72_120226</name>
</gene>
<accession>A0A5S5BIL0</accession>
<dbReference type="PANTHER" id="PTHR17985">
    <property type="entry name" value="SER/THR-RICH PROTEIN T10 IN DGCR REGION"/>
    <property type="match status" value="1"/>
</dbReference>
<dbReference type="OrthoDB" id="4380123at2"/>
<reference evidence="2 3" key="1">
    <citation type="submission" date="2019-07" db="EMBL/GenBank/DDBJ databases">
        <title>Deep subsurface shale carbon reservoir microbial communities from Ohio and West Virginia, USA.</title>
        <authorList>
            <person name="Wrighton K."/>
        </authorList>
    </citation>
    <scope>NUCLEOTIDE SEQUENCE [LARGE SCALE GENOMIC DNA]</scope>
    <source>
        <strain evidence="2 3">NP_8Ht</strain>
    </source>
</reference>
<name>A0A5S5BIL0_STUST</name>
<organism evidence="2 3">
    <name type="scientific">Stutzerimonas stutzeri</name>
    <name type="common">Pseudomonas stutzeri</name>
    <dbReference type="NCBI Taxonomy" id="316"/>
    <lineage>
        <taxon>Bacteria</taxon>
        <taxon>Pseudomonadati</taxon>
        <taxon>Pseudomonadota</taxon>
        <taxon>Gammaproteobacteria</taxon>
        <taxon>Pseudomonadales</taxon>
        <taxon>Pseudomonadaceae</taxon>
        <taxon>Stutzerimonas</taxon>
    </lineage>
</organism>